<dbReference type="InterPro" id="IPR049900">
    <property type="entry name" value="PKS_mFAS_DH"/>
</dbReference>
<dbReference type="InterPro" id="IPR013968">
    <property type="entry name" value="PKS_KR"/>
</dbReference>
<dbReference type="InterPro" id="IPR036736">
    <property type="entry name" value="ACP-like_sf"/>
</dbReference>
<feature type="region of interest" description="Disordered" evidence="7">
    <location>
        <begin position="1186"/>
        <end position="1235"/>
    </location>
</feature>
<dbReference type="SMART" id="SM00826">
    <property type="entry name" value="PKS_DH"/>
    <property type="match status" value="1"/>
</dbReference>
<dbReference type="InterPro" id="IPR055123">
    <property type="entry name" value="SpnB-like_Rossmann"/>
</dbReference>
<evidence type="ECO:0000256" key="6">
    <source>
        <dbReference type="PROSITE-ProRule" id="PRU01363"/>
    </source>
</evidence>
<keyword evidence="2" id="KW-0597">Phosphoprotein</keyword>
<dbReference type="GO" id="GO:0004315">
    <property type="term" value="F:3-oxoacyl-[acyl-carrier-protein] synthase activity"/>
    <property type="evidence" value="ECO:0007669"/>
    <property type="project" value="InterPro"/>
</dbReference>
<dbReference type="InterPro" id="IPR049551">
    <property type="entry name" value="PKS_DH_C"/>
</dbReference>
<dbReference type="Pfam" id="PF00698">
    <property type="entry name" value="Acyl_transf_1"/>
    <property type="match status" value="1"/>
</dbReference>
<dbReference type="Pfam" id="PF16197">
    <property type="entry name" value="KAsynt_C_assoc"/>
    <property type="match status" value="2"/>
</dbReference>
<dbReference type="Pfam" id="PF14765">
    <property type="entry name" value="PS-DH"/>
    <property type="match status" value="1"/>
</dbReference>
<dbReference type="InterPro" id="IPR014043">
    <property type="entry name" value="Acyl_transferase_dom"/>
</dbReference>
<dbReference type="CDD" id="cd08956">
    <property type="entry name" value="KR_3_FAS_SDR_x"/>
    <property type="match status" value="1"/>
</dbReference>
<dbReference type="InterPro" id="IPR014030">
    <property type="entry name" value="Ketoacyl_synth_N"/>
</dbReference>
<dbReference type="InterPro" id="IPR049552">
    <property type="entry name" value="PKS_DH_N"/>
</dbReference>
<feature type="domain" description="Carrier" evidence="8">
    <location>
        <begin position="1820"/>
        <end position="1895"/>
    </location>
</feature>
<feature type="region of interest" description="N-terminal hotdog fold" evidence="6">
    <location>
        <begin position="1094"/>
        <end position="1220"/>
    </location>
</feature>
<dbReference type="SUPFAM" id="SSF53901">
    <property type="entry name" value="Thiolase-like"/>
    <property type="match status" value="2"/>
</dbReference>
<dbReference type="PROSITE" id="PS00012">
    <property type="entry name" value="PHOSPHOPANTETHEINE"/>
    <property type="match status" value="1"/>
</dbReference>
<dbReference type="SMART" id="SM00825">
    <property type="entry name" value="PKS_KS"/>
    <property type="match status" value="2"/>
</dbReference>
<dbReference type="FunFam" id="3.40.47.10:FF:000019">
    <property type="entry name" value="Polyketide synthase type I"/>
    <property type="match status" value="2"/>
</dbReference>
<dbReference type="CDD" id="cd00833">
    <property type="entry name" value="PKS"/>
    <property type="match status" value="2"/>
</dbReference>
<feature type="active site" description="Proton acceptor; for dehydratase activity" evidence="6">
    <location>
        <position position="1126"/>
    </location>
</feature>
<keyword evidence="12" id="KW-1185">Reference proteome</keyword>
<evidence type="ECO:0000256" key="5">
    <source>
        <dbReference type="ARBA" id="ARBA00023315"/>
    </source>
</evidence>
<dbReference type="Gene3D" id="1.10.1200.10">
    <property type="entry name" value="ACP-like"/>
    <property type="match status" value="2"/>
</dbReference>
<dbReference type="SMART" id="SM00827">
    <property type="entry name" value="PKS_AT"/>
    <property type="match status" value="1"/>
</dbReference>
<dbReference type="InterPro" id="IPR016035">
    <property type="entry name" value="Acyl_Trfase/lysoPLipase"/>
</dbReference>
<dbReference type="OrthoDB" id="4537517at2"/>
<keyword evidence="1" id="KW-0596">Phosphopantetheine</keyword>
<dbReference type="SUPFAM" id="SSF52151">
    <property type="entry name" value="FabD/lysophospholipase-like"/>
    <property type="match status" value="1"/>
</dbReference>
<gene>
    <name evidence="11" type="ORF">ETD96_37590</name>
</gene>
<dbReference type="Pfam" id="PF00109">
    <property type="entry name" value="ketoacyl-synt"/>
    <property type="match status" value="2"/>
</dbReference>
<evidence type="ECO:0000256" key="2">
    <source>
        <dbReference type="ARBA" id="ARBA00022553"/>
    </source>
</evidence>
<keyword evidence="5" id="KW-0012">Acyltransferase</keyword>
<accession>A0A5S4G785</accession>
<dbReference type="InterPro" id="IPR032821">
    <property type="entry name" value="PKS_assoc"/>
</dbReference>
<dbReference type="GO" id="GO:0031177">
    <property type="term" value="F:phosphopantetheine binding"/>
    <property type="evidence" value="ECO:0007669"/>
    <property type="project" value="InterPro"/>
</dbReference>
<evidence type="ECO:0000259" key="9">
    <source>
        <dbReference type="PROSITE" id="PS52004"/>
    </source>
</evidence>
<comment type="caution">
    <text evidence="11">The sequence shown here is derived from an EMBL/GenBank/DDBJ whole genome shotgun (WGS) entry which is preliminary data.</text>
</comment>
<dbReference type="EMBL" id="VCKZ01000435">
    <property type="protein sequence ID" value="TMR28374.1"/>
    <property type="molecule type" value="Genomic_DNA"/>
</dbReference>
<feature type="domain" description="Ketosynthase family 3 (KS3)" evidence="9">
    <location>
        <begin position="1915"/>
        <end position="2342"/>
    </location>
</feature>
<dbReference type="InterPro" id="IPR036291">
    <property type="entry name" value="NAD(P)-bd_dom_sf"/>
</dbReference>
<dbReference type="Pfam" id="PF08659">
    <property type="entry name" value="KR"/>
    <property type="match status" value="1"/>
</dbReference>
<dbReference type="SMART" id="SM01294">
    <property type="entry name" value="PKS_PP_betabranch"/>
    <property type="match status" value="2"/>
</dbReference>
<organism evidence="11 12">
    <name type="scientific">Actinomadura geliboluensis</name>
    <dbReference type="NCBI Taxonomy" id="882440"/>
    <lineage>
        <taxon>Bacteria</taxon>
        <taxon>Bacillati</taxon>
        <taxon>Actinomycetota</taxon>
        <taxon>Actinomycetes</taxon>
        <taxon>Streptosporangiales</taxon>
        <taxon>Thermomonosporaceae</taxon>
        <taxon>Actinomadura</taxon>
    </lineage>
</organism>
<feature type="region of interest" description="C-terminal hotdog fold" evidence="6">
    <location>
        <begin position="1234"/>
        <end position="1373"/>
    </location>
</feature>
<evidence type="ECO:0000256" key="3">
    <source>
        <dbReference type="ARBA" id="ARBA00022679"/>
    </source>
</evidence>
<dbReference type="InterPro" id="IPR006162">
    <property type="entry name" value="Ppantetheine_attach_site"/>
</dbReference>
<reference evidence="11 12" key="1">
    <citation type="submission" date="2019-05" db="EMBL/GenBank/DDBJ databases">
        <title>Draft genome sequence of Actinomadura geliboluensis A8036.</title>
        <authorList>
            <person name="Saricaoglu S."/>
            <person name="Isik K."/>
        </authorList>
    </citation>
    <scope>NUCLEOTIDE SEQUENCE [LARGE SCALE GENOMIC DNA]</scope>
    <source>
        <strain evidence="11 12">A8036</strain>
    </source>
</reference>
<feature type="non-terminal residue" evidence="11">
    <location>
        <position position="2401"/>
    </location>
</feature>
<dbReference type="InterPro" id="IPR050091">
    <property type="entry name" value="PKS_NRPS_Biosynth_Enz"/>
</dbReference>
<dbReference type="GO" id="GO:0004312">
    <property type="term" value="F:fatty acid synthase activity"/>
    <property type="evidence" value="ECO:0007669"/>
    <property type="project" value="TreeGrafter"/>
</dbReference>
<name>A0A5S4G785_9ACTN</name>
<dbReference type="Pfam" id="PF22953">
    <property type="entry name" value="SpnB_Rossmann"/>
    <property type="match status" value="1"/>
</dbReference>
<dbReference type="Gene3D" id="3.40.50.720">
    <property type="entry name" value="NAD(P)-binding Rossmann-like Domain"/>
    <property type="match status" value="2"/>
</dbReference>
<evidence type="ECO:0000313" key="11">
    <source>
        <dbReference type="EMBL" id="TMR28374.1"/>
    </source>
</evidence>
<dbReference type="FunFam" id="1.10.1200.10:FF:000007">
    <property type="entry name" value="Probable polyketide synthase pks17"/>
    <property type="match status" value="2"/>
</dbReference>
<evidence type="ECO:0000256" key="7">
    <source>
        <dbReference type="SAM" id="MobiDB-lite"/>
    </source>
</evidence>
<dbReference type="InterPro" id="IPR014031">
    <property type="entry name" value="Ketoacyl_synth_C"/>
</dbReference>
<dbReference type="InterPro" id="IPR020807">
    <property type="entry name" value="PKS_DH"/>
</dbReference>
<dbReference type="SMART" id="SM00822">
    <property type="entry name" value="PKS_KR"/>
    <property type="match status" value="1"/>
</dbReference>
<dbReference type="Gene3D" id="3.40.366.10">
    <property type="entry name" value="Malonyl-Coenzyme A Acyl Carrier Protein, domain 2"/>
    <property type="match status" value="1"/>
</dbReference>
<dbReference type="InterPro" id="IPR016036">
    <property type="entry name" value="Malonyl_transacylase_ACP-bd"/>
</dbReference>
<dbReference type="Gene3D" id="3.30.70.3290">
    <property type="match status" value="1"/>
</dbReference>
<evidence type="ECO:0000259" key="10">
    <source>
        <dbReference type="PROSITE" id="PS52019"/>
    </source>
</evidence>
<dbReference type="SUPFAM" id="SSF51735">
    <property type="entry name" value="NAD(P)-binding Rossmann-fold domains"/>
    <property type="match status" value="2"/>
</dbReference>
<dbReference type="InterPro" id="IPR018201">
    <property type="entry name" value="Ketoacyl_synth_AS"/>
</dbReference>
<dbReference type="InterPro" id="IPR001227">
    <property type="entry name" value="Ac_transferase_dom_sf"/>
</dbReference>
<dbReference type="Gene3D" id="3.10.129.110">
    <property type="entry name" value="Polyketide synthase dehydratase"/>
    <property type="match status" value="1"/>
</dbReference>
<dbReference type="GO" id="GO:0006633">
    <property type="term" value="P:fatty acid biosynthetic process"/>
    <property type="evidence" value="ECO:0007669"/>
    <property type="project" value="InterPro"/>
</dbReference>
<dbReference type="Pfam" id="PF00550">
    <property type="entry name" value="PP-binding"/>
    <property type="match status" value="2"/>
</dbReference>
<evidence type="ECO:0000256" key="4">
    <source>
        <dbReference type="ARBA" id="ARBA00023268"/>
    </source>
</evidence>
<evidence type="ECO:0000313" key="12">
    <source>
        <dbReference type="Proteomes" id="UP000305238"/>
    </source>
</evidence>
<dbReference type="SMART" id="SM00823">
    <property type="entry name" value="PKS_PP"/>
    <property type="match status" value="2"/>
</dbReference>
<feature type="domain" description="PKS/mFAS DH" evidence="10">
    <location>
        <begin position="1094"/>
        <end position="1373"/>
    </location>
</feature>
<dbReference type="PANTHER" id="PTHR43775">
    <property type="entry name" value="FATTY ACID SYNTHASE"/>
    <property type="match status" value="1"/>
</dbReference>
<dbReference type="PROSITE" id="PS00606">
    <property type="entry name" value="KS3_1"/>
    <property type="match status" value="2"/>
</dbReference>
<dbReference type="SUPFAM" id="SSF55048">
    <property type="entry name" value="Probable ACP-binding domain of malonyl-CoA ACP transacylase"/>
    <property type="match status" value="1"/>
</dbReference>
<feature type="domain" description="Ketosynthase family 3 (KS3)" evidence="9">
    <location>
        <begin position="191"/>
        <end position="616"/>
    </location>
</feature>
<keyword evidence="4" id="KW-0511">Multifunctional enzyme</keyword>
<dbReference type="InterPro" id="IPR009081">
    <property type="entry name" value="PP-bd_ACP"/>
</dbReference>
<feature type="domain" description="Carrier" evidence="8">
    <location>
        <begin position="91"/>
        <end position="166"/>
    </location>
</feature>
<feature type="active site" description="Proton donor; for dehydratase activity" evidence="6">
    <location>
        <position position="1293"/>
    </location>
</feature>
<evidence type="ECO:0000256" key="1">
    <source>
        <dbReference type="ARBA" id="ARBA00022450"/>
    </source>
</evidence>
<dbReference type="PANTHER" id="PTHR43775:SF51">
    <property type="entry name" value="INACTIVE PHENOLPHTHIOCEROL SYNTHESIS POLYKETIDE SYNTHASE TYPE I PKS1-RELATED"/>
    <property type="match status" value="1"/>
</dbReference>
<dbReference type="InterPro" id="IPR020806">
    <property type="entry name" value="PKS_PP-bd"/>
</dbReference>
<keyword evidence="3" id="KW-0808">Transferase</keyword>
<dbReference type="PROSITE" id="PS52019">
    <property type="entry name" value="PKS_MFAS_DH"/>
    <property type="match status" value="1"/>
</dbReference>
<protein>
    <submittedName>
        <fullName evidence="11">SDR family NAD(P)-dependent oxidoreductase</fullName>
    </submittedName>
</protein>
<feature type="compositionally biased region" description="Pro residues" evidence="7">
    <location>
        <begin position="1220"/>
        <end position="1234"/>
    </location>
</feature>
<dbReference type="InterPro" id="IPR042104">
    <property type="entry name" value="PKS_dehydratase_sf"/>
</dbReference>
<dbReference type="FunFam" id="3.40.366.10:FF:000002">
    <property type="entry name" value="Probable polyketide synthase 2"/>
    <property type="match status" value="1"/>
</dbReference>
<proteinExistence type="predicted"/>
<dbReference type="InterPro" id="IPR057326">
    <property type="entry name" value="KR_dom"/>
</dbReference>
<dbReference type="Pfam" id="PF21089">
    <property type="entry name" value="PKS_DH_N"/>
    <property type="match status" value="1"/>
</dbReference>
<dbReference type="Proteomes" id="UP000305238">
    <property type="component" value="Unassembled WGS sequence"/>
</dbReference>
<dbReference type="PROSITE" id="PS52004">
    <property type="entry name" value="KS3_2"/>
    <property type="match status" value="2"/>
</dbReference>
<dbReference type="Pfam" id="PF02801">
    <property type="entry name" value="Ketoacyl-synt_C"/>
    <property type="match status" value="2"/>
</dbReference>
<evidence type="ECO:0000259" key="8">
    <source>
        <dbReference type="PROSITE" id="PS50075"/>
    </source>
</evidence>
<dbReference type="PROSITE" id="PS50075">
    <property type="entry name" value="CARRIER"/>
    <property type="match status" value="2"/>
</dbReference>
<sequence>MDANRTALTPLTTRQGLSLLDAALATDQPALVPAQLNTAALQRQARAGRLARIYGDLVRTPVRRAAAQGGGADASGLRRELAGKDEAERTRVLLDLVRAHAARALGHDSPDAVAPGEAFQNLGFDSLTAVELRNQLKAAAGLRLPATALFDYPTPAALAEYLVTEITGADPEPEPEETARPGRLRAAPAADEPIAIVGMACRFPGGADSPEALWELLAEGRDAISAFPGNRGWDVDALYDPDPDAPGKTYTTHGGFVHDADRFDAAFFGISPREALAIEPQQRLLLETSWEALERAGIAPDGLRGSRTGVFIGISAQEYLALGHLGPEDVEGYLLTGNSPSVASGRIAYTLGLEGPTFSVDTACSSSLVALHLAVRSLRSGECPIALVGGSTIQSSPGMFQEFSRLRGLAPDGRSKSFSAAADGVAWSEGAGTLVLAPLSVARRDGLPVLALVRGTAINQDGASNGLTAPNGPSQQRVIRAALADAGLGTDDVDAVEAHGTGTSLGDPIEAQALLATYGKRSGERPVWLGSIKSNIGHAVAAAGIGGVMKMVLAMRHGTLPKTLHAEEPSPYVEWDAGAVSLLTEARPWPDYGHPRRAGVSSFGVSGTNAHVIIEQAPARPAKTEDAPDEAAVPVIWPISGRSGEALRAQARRLHEFVAADPALRPADVGHSLAVSRTAFDHRAAAVGRSREELLAAVAALAEGRPGSGLAGAEVSGEHRVAFLFTGQGSQRPGMGRELYEAFPVFARAFDEVCGHLDAHLEQPLAAVVFTADGTPEAELIHQTRYTQPALFALEVALYRLLESWGLRPDRLAGHSIGEIAAAHAAGVLPLADASRLVAARGRLMQELPEGGAMVSVRASEEAVRAALDGLGDDVRDRVDIAAVNGPESVVVSGDEDAVRRVAEQLAEQGRKTRRLRVSHAFHSPRMDPILAAFREVAASLTVEPPRIPLVSTLTGRTATPDELRSPDYWTEHIRRAVRFGDGVRTLHEDGATVYLEIGPDAVLSPLTEECLPDVAPPAIPTLRSGHPEPEAVLTAVARLHTLGLSPDWTRLFDGTGARRVNLPPYAFQRERFWVARGSGAGTAGNLGLDATGHPFLGAAVDLPDGAGTVLSGRLSLATHPWLADHAVNDVVLLPGTAFLDLAAHAAARVGASRIDELTLHAPLVLPERGALQLRVTVAEPDEGGLRALTVHSRPDESDDPERPWTTLASGALAGDGTAEPPPAGAGSWPPPGAEPVAVEDLYERLAAHGYEYGPLFQNVQAAWRDGDTSYVEVRLPEDTPVAGFTVHPALLDAVLHPGVLSGIEPGGAVRLPFAWRDITVHAPATTRLRARLTPASASAEDGISLELSDDSGAALLSVGTLLTRETQARRSEPMYELTWSAAAPDETAPVNWAPLDGDLEDITDVPDVLVLHCASPADADPVADAHSAAQRVLAVLQRFLADDRFGTARLAVVTRGAVSTGTGDEVRDLAGSPLWGLVGAAQNENPDRFLLIDTDAEAGDVDIAAVAATGEPRVAIRGGDLLVPRLSRTAPGADDAVTLDADGTVLVTGGTGTLGALAARHLVTRHGVRKLLLVGRRGPDAPGADELAAELTDLGADVTIAACDLTDRTALARLLENVPDLTAVIHTAGVIDDATIPNLTPERLDVVLRPKVDAAWNLHELTQDRDLSAFVLYSSAAGVTGNPGQANYAAANTYLDALAHHRHQAGLPAASLAWGLWEQAGGLTETLDDAGKARINRAGMVPLTAEQGLALLDTALALPDRPALVPARLDLGALRAQAAAGSLPALFSGLVRAKTRVSGAATTSLIRRLAGLSDDEQHALLLDLVRTQTAAVLSHSTSDTIDPDRAFKDFGFDSLTTVELRNRLNAATGLRLPPTLAFDHPTATALAAHLRDELLQTGADRSAPVTTVGTAAPDEPIAIVGMACRYPGDVTTPEELWRLVADGTDAITDFPTQRGWNTDHLYNPDPDHTGTTYTRHGGFLHNADHFDPAFFGISPREALAIDPQQRLLLEATWETLERAGIDPGTLRGSRTGVFAGVMYGDYGTRLIQRAPDGFEGYIGTGSAYSVASGRVAYTFGFEGPAMTVDTACSSSLVALHLAAQALRNGECDMALAGGVTVMATPATFLEFSRQRGLSPDGRCKSFAAGADGVGWGEGVGMLLVERLSDARRNGHRVLAVVRGSAINQDGASNGLTAPNGPSQQRVIRAALANARLTPAEVDAIETHGTGTTLGDPIEAQALLATYGQDRPDDRPLRLGSIKSNIGHTQAAAGVAGIIKMVMAMQEGTLPKTLHADEPSPQVDWSSGAVELLTENTSWPETDHPRRAGISSFGISGTNAHIILEAAAEEAEKPEDASEPEIVPWVLSGKTEQAVRDQAARLTEHLNRHPEANIGDIAYSLANTR</sequence>
<dbReference type="Gene3D" id="3.40.47.10">
    <property type="match status" value="2"/>
</dbReference>
<dbReference type="SUPFAM" id="SSF47336">
    <property type="entry name" value="ACP-like"/>
    <property type="match status" value="2"/>
</dbReference>
<dbReference type="InterPro" id="IPR016039">
    <property type="entry name" value="Thiolase-like"/>
</dbReference>
<dbReference type="InterPro" id="IPR020841">
    <property type="entry name" value="PKS_Beta-ketoAc_synthase_dom"/>
</dbReference>